<reference evidence="1" key="1">
    <citation type="journal article" date="2014" name="Front. Microbiol.">
        <title>High frequency of phylogenetically diverse reductive dehalogenase-homologous genes in deep subseafloor sedimentary metagenomes.</title>
        <authorList>
            <person name="Kawai M."/>
            <person name="Futagami T."/>
            <person name="Toyoda A."/>
            <person name="Takaki Y."/>
            <person name="Nishi S."/>
            <person name="Hori S."/>
            <person name="Arai W."/>
            <person name="Tsubouchi T."/>
            <person name="Morono Y."/>
            <person name="Uchiyama I."/>
            <person name="Ito T."/>
            <person name="Fujiyama A."/>
            <person name="Inagaki F."/>
            <person name="Takami H."/>
        </authorList>
    </citation>
    <scope>NUCLEOTIDE SEQUENCE</scope>
    <source>
        <strain evidence="1">Expedition CK06-06</strain>
    </source>
</reference>
<dbReference type="AlphaFoldDB" id="X0SYD4"/>
<accession>X0SYD4</accession>
<dbReference type="GO" id="GO:0003677">
    <property type="term" value="F:DNA binding"/>
    <property type="evidence" value="ECO:0007669"/>
    <property type="project" value="InterPro"/>
</dbReference>
<proteinExistence type="predicted"/>
<dbReference type="InterPro" id="IPR010982">
    <property type="entry name" value="Lambda_DNA-bd_dom_sf"/>
</dbReference>
<gene>
    <name evidence="1" type="ORF">S01H1_03787</name>
</gene>
<protein>
    <recommendedName>
        <fullName evidence="2">HTH cro/C1-type domain-containing protein</fullName>
    </recommendedName>
</protein>
<dbReference type="Gene3D" id="1.10.260.40">
    <property type="entry name" value="lambda repressor-like DNA-binding domains"/>
    <property type="match status" value="1"/>
</dbReference>
<evidence type="ECO:0008006" key="2">
    <source>
        <dbReference type="Google" id="ProtNLM"/>
    </source>
</evidence>
<comment type="caution">
    <text evidence="1">The sequence shown here is derived from an EMBL/GenBank/DDBJ whole genome shotgun (WGS) entry which is preliminary data.</text>
</comment>
<sequence length="58" mass="6562">MWHNRFKAMKSGLGLTNSDIADITGNSSDSVKSVTQPNKEIPRWLKLAIVVYERMVVK</sequence>
<organism evidence="1">
    <name type="scientific">marine sediment metagenome</name>
    <dbReference type="NCBI Taxonomy" id="412755"/>
    <lineage>
        <taxon>unclassified sequences</taxon>
        <taxon>metagenomes</taxon>
        <taxon>ecological metagenomes</taxon>
    </lineage>
</organism>
<dbReference type="EMBL" id="BARS01002036">
    <property type="protein sequence ID" value="GAF80146.1"/>
    <property type="molecule type" value="Genomic_DNA"/>
</dbReference>
<name>X0SYD4_9ZZZZ</name>
<dbReference type="SUPFAM" id="SSF47413">
    <property type="entry name" value="lambda repressor-like DNA-binding domains"/>
    <property type="match status" value="1"/>
</dbReference>
<evidence type="ECO:0000313" key="1">
    <source>
        <dbReference type="EMBL" id="GAF80146.1"/>
    </source>
</evidence>